<sequence length="176" mass="20750">MMNTNVQKEPPSNISVPLPVFHGWEHEDPEILLHRLIKYFDRNQIQDEEDRVEIASSQLRGDAAKWYEHYQNLYMTFQRFQDRLKGKYNSASVLATARSRLYGEKQKESEPVAVFIMRKTSLFNRLDPHIPEDTMVSIIIELINPEIRSRLRTSYFQQPEELIEAATVIENDLEII</sequence>
<name>A0AAV8WPE8_9CUCU</name>
<dbReference type="InterPro" id="IPR005162">
    <property type="entry name" value="Retrotrans_gag_dom"/>
</dbReference>
<dbReference type="GO" id="GO:0007010">
    <property type="term" value="P:cytoskeleton organization"/>
    <property type="evidence" value="ECO:0007669"/>
    <property type="project" value="TreeGrafter"/>
</dbReference>
<dbReference type="Pfam" id="PF03732">
    <property type="entry name" value="Retrotrans_gag"/>
    <property type="match status" value="1"/>
</dbReference>
<accession>A0AAV8WPE8</accession>
<evidence type="ECO:0000313" key="3">
    <source>
        <dbReference type="Proteomes" id="UP001162156"/>
    </source>
</evidence>
<dbReference type="GO" id="GO:0003729">
    <property type="term" value="F:mRNA binding"/>
    <property type="evidence" value="ECO:0007669"/>
    <property type="project" value="InterPro"/>
</dbReference>
<dbReference type="GO" id="GO:0048168">
    <property type="term" value="P:regulation of neuronal synaptic plasticity"/>
    <property type="evidence" value="ECO:0007669"/>
    <property type="project" value="TreeGrafter"/>
</dbReference>
<dbReference type="GO" id="GO:0005886">
    <property type="term" value="C:plasma membrane"/>
    <property type="evidence" value="ECO:0007669"/>
    <property type="project" value="TreeGrafter"/>
</dbReference>
<reference evidence="2" key="1">
    <citation type="journal article" date="2023" name="Insect Mol. Biol.">
        <title>Genome sequencing provides insights into the evolution of gene families encoding plant cell wall-degrading enzymes in longhorned beetles.</title>
        <authorList>
            <person name="Shin N.R."/>
            <person name="Okamura Y."/>
            <person name="Kirsch R."/>
            <person name="Pauchet Y."/>
        </authorList>
    </citation>
    <scope>NUCLEOTIDE SEQUENCE</scope>
    <source>
        <strain evidence="2">RBIC_L_NR</strain>
    </source>
</reference>
<proteinExistence type="predicted"/>
<dbReference type="GO" id="GO:0015629">
    <property type="term" value="C:actin cytoskeleton"/>
    <property type="evidence" value="ECO:0007669"/>
    <property type="project" value="TreeGrafter"/>
</dbReference>
<evidence type="ECO:0000259" key="1">
    <source>
        <dbReference type="Pfam" id="PF03732"/>
    </source>
</evidence>
<organism evidence="2 3">
    <name type="scientific">Rhamnusium bicolor</name>
    <dbReference type="NCBI Taxonomy" id="1586634"/>
    <lineage>
        <taxon>Eukaryota</taxon>
        <taxon>Metazoa</taxon>
        <taxon>Ecdysozoa</taxon>
        <taxon>Arthropoda</taxon>
        <taxon>Hexapoda</taxon>
        <taxon>Insecta</taxon>
        <taxon>Pterygota</taxon>
        <taxon>Neoptera</taxon>
        <taxon>Endopterygota</taxon>
        <taxon>Coleoptera</taxon>
        <taxon>Polyphaga</taxon>
        <taxon>Cucujiformia</taxon>
        <taxon>Chrysomeloidea</taxon>
        <taxon>Cerambycidae</taxon>
        <taxon>Lepturinae</taxon>
        <taxon>Rhagiini</taxon>
        <taxon>Rhamnusium</taxon>
    </lineage>
</organism>
<dbReference type="PANTHER" id="PTHR15962:SF0">
    <property type="entry name" value="ACTIVITY-REGULATED CYTOSKELETON-ASSOCIATED PROTEIN"/>
    <property type="match status" value="1"/>
</dbReference>
<gene>
    <name evidence="2" type="ORF">NQ314_019112</name>
</gene>
<dbReference type="GO" id="GO:1900271">
    <property type="term" value="P:regulation of long-term synaptic potentiation"/>
    <property type="evidence" value="ECO:0007669"/>
    <property type="project" value="TreeGrafter"/>
</dbReference>
<dbReference type="Proteomes" id="UP001162156">
    <property type="component" value="Unassembled WGS sequence"/>
</dbReference>
<keyword evidence="3" id="KW-1185">Reference proteome</keyword>
<dbReference type="AlphaFoldDB" id="A0AAV8WPE8"/>
<dbReference type="EMBL" id="JANEYF010005390">
    <property type="protein sequence ID" value="KAJ8928336.1"/>
    <property type="molecule type" value="Genomic_DNA"/>
</dbReference>
<comment type="caution">
    <text evidence="2">The sequence shown here is derived from an EMBL/GenBank/DDBJ whole genome shotgun (WGS) entry which is preliminary data.</text>
</comment>
<dbReference type="InterPro" id="IPR023263">
    <property type="entry name" value="Arc"/>
</dbReference>
<feature type="domain" description="Retrotransposon gag" evidence="1">
    <location>
        <begin position="54"/>
        <end position="139"/>
    </location>
</feature>
<protein>
    <recommendedName>
        <fullName evidence="1">Retrotransposon gag domain-containing protein</fullName>
    </recommendedName>
</protein>
<dbReference type="PANTHER" id="PTHR15962">
    <property type="entry name" value="ACTIVITY-REGULATED CYTOSKELETON-ASSOCIATED PROTEIN"/>
    <property type="match status" value="1"/>
</dbReference>
<evidence type="ECO:0000313" key="2">
    <source>
        <dbReference type="EMBL" id="KAJ8928336.1"/>
    </source>
</evidence>
<dbReference type="GO" id="GO:0005737">
    <property type="term" value="C:cytoplasm"/>
    <property type="evidence" value="ECO:0007669"/>
    <property type="project" value="TreeGrafter"/>
</dbReference>